<evidence type="ECO:0000256" key="1">
    <source>
        <dbReference type="SAM" id="MobiDB-lite"/>
    </source>
</evidence>
<gene>
    <name evidence="2" type="ORF">ACFQFQ_07130</name>
</gene>
<proteinExistence type="predicted"/>
<feature type="compositionally biased region" description="Basic and acidic residues" evidence="1">
    <location>
        <begin position="1"/>
        <end position="19"/>
    </location>
</feature>
<dbReference type="EMBL" id="JBHSWG010000001">
    <property type="protein sequence ID" value="MFC6759313.1"/>
    <property type="molecule type" value="Genomic_DNA"/>
</dbReference>
<dbReference type="Proteomes" id="UP001596353">
    <property type="component" value="Unassembled WGS sequence"/>
</dbReference>
<keyword evidence="3" id="KW-1185">Reference proteome</keyword>
<reference evidence="3" key="1">
    <citation type="journal article" date="2019" name="Int. J. Syst. Evol. Microbiol.">
        <title>The Global Catalogue of Microorganisms (GCM) 10K type strain sequencing project: providing services to taxonomists for standard genome sequencing and annotation.</title>
        <authorList>
            <consortium name="The Broad Institute Genomics Platform"/>
            <consortium name="The Broad Institute Genome Sequencing Center for Infectious Disease"/>
            <person name="Wu L."/>
            <person name="Ma J."/>
        </authorList>
    </citation>
    <scope>NUCLEOTIDE SEQUENCE [LARGE SCALE GENOMIC DNA]</scope>
    <source>
        <strain evidence="3">CCUG 66188</strain>
    </source>
</reference>
<protein>
    <submittedName>
        <fullName evidence="2">Uncharacterized protein</fullName>
    </submittedName>
</protein>
<organism evidence="2 3">
    <name type="scientific">Sulfitobacter porphyrae</name>
    <dbReference type="NCBI Taxonomy" id="1246864"/>
    <lineage>
        <taxon>Bacteria</taxon>
        <taxon>Pseudomonadati</taxon>
        <taxon>Pseudomonadota</taxon>
        <taxon>Alphaproteobacteria</taxon>
        <taxon>Rhodobacterales</taxon>
        <taxon>Roseobacteraceae</taxon>
        <taxon>Sulfitobacter</taxon>
    </lineage>
</organism>
<evidence type="ECO:0000313" key="2">
    <source>
        <dbReference type="EMBL" id="MFC6759313.1"/>
    </source>
</evidence>
<sequence>MSRLMAEADHHMDEPESTTRRNAFAHLRAAVAAKKADGGIGTDAEQEKKDRAFRSDLAEVVRPRRPVGSGNRTARPEESRPAPLKLVAEQRIDVEKTRAAGPVRPRRVSAVVTEPKATAEGTVSFAEYAEEMGAHSLPELLEAAAAYMSFVEGFEQFSRPQLMTKVRQVGPEEGFSREDGLRSFGQLLRAGKIEKIKGGRFTVSEDIGYRPDQRAVG</sequence>
<evidence type="ECO:0000313" key="3">
    <source>
        <dbReference type="Proteomes" id="UP001596353"/>
    </source>
</evidence>
<feature type="compositionally biased region" description="Basic and acidic residues" evidence="1">
    <location>
        <begin position="45"/>
        <end position="62"/>
    </location>
</feature>
<accession>A0ABW2B1N9</accession>
<name>A0ABW2B1N9_9RHOB</name>
<comment type="caution">
    <text evidence="2">The sequence shown here is derived from an EMBL/GenBank/DDBJ whole genome shotgun (WGS) entry which is preliminary data.</text>
</comment>
<feature type="region of interest" description="Disordered" evidence="1">
    <location>
        <begin position="1"/>
        <end position="84"/>
    </location>
</feature>
<feature type="compositionally biased region" description="Low complexity" evidence="1">
    <location>
        <begin position="24"/>
        <end position="33"/>
    </location>
</feature>